<gene>
    <name evidence="2" type="ORF">DFP85_11131</name>
</gene>
<comment type="caution">
    <text evidence="2">The sequence shown here is derived from an EMBL/GenBank/DDBJ whole genome shotgun (WGS) entry which is preliminary data.</text>
</comment>
<feature type="chain" id="PRO_5020613270" evidence="1">
    <location>
        <begin position="26"/>
        <end position="32"/>
    </location>
</feature>
<dbReference type="EMBL" id="SNZJ01000011">
    <property type="protein sequence ID" value="TDR52707.1"/>
    <property type="molecule type" value="Genomic_DNA"/>
</dbReference>
<organism evidence="2 3">
    <name type="scientific">Halomonas ventosae</name>
    <dbReference type="NCBI Taxonomy" id="229007"/>
    <lineage>
        <taxon>Bacteria</taxon>
        <taxon>Pseudomonadati</taxon>
        <taxon>Pseudomonadota</taxon>
        <taxon>Gammaproteobacteria</taxon>
        <taxon>Oceanospirillales</taxon>
        <taxon>Halomonadaceae</taxon>
        <taxon>Halomonas</taxon>
    </lineage>
</organism>
<protein>
    <submittedName>
        <fullName evidence="2">Uncharacterized protein</fullName>
    </submittedName>
</protein>
<dbReference type="Proteomes" id="UP000295212">
    <property type="component" value="Unassembled WGS sequence"/>
</dbReference>
<dbReference type="AlphaFoldDB" id="A0A4R6ZK07"/>
<accession>A0A4R6ZK07</accession>
<evidence type="ECO:0000313" key="2">
    <source>
        <dbReference type="EMBL" id="TDR52707.1"/>
    </source>
</evidence>
<keyword evidence="1" id="KW-0732">Signal</keyword>
<name>A0A4R6ZK07_9GAMM</name>
<proteinExistence type="predicted"/>
<sequence length="32" mass="3404">MKARRLPLVLALGLAALGLASQAHADAEGWRF</sequence>
<feature type="signal peptide" evidence="1">
    <location>
        <begin position="1"/>
        <end position="25"/>
    </location>
</feature>
<reference evidence="2 3" key="1">
    <citation type="submission" date="2019-03" db="EMBL/GenBank/DDBJ databases">
        <title>Genomic Encyclopedia of Type Strains, Phase III (KMG-III): the genomes of soil and plant-associated and newly described type strains.</title>
        <authorList>
            <person name="Whitman W."/>
        </authorList>
    </citation>
    <scope>NUCLEOTIDE SEQUENCE [LARGE SCALE GENOMIC DNA]</scope>
    <source>
        <strain evidence="2 3">CECT 5797</strain>
    </source>
</reference>
<evidence type="ECO:0000256" key="1">
    <source>
        <dbReference type="SAM" id="SignalP"/>
    </source>
</evidence>
<evidence type="ECO:0000313" key="3">
    <source>
        <dbReference type="Proteomes" id="UP000295212"/>
    </source>
</evidence>